<dbReference type="GO" id="GO:0004620">
    <property type="term" value="F:phospholipase activity"/>
    <property type="evidence" value="ECO:0007669"/>
    <property type="project" value="TreeGrafter"/>
</dbReference>
<name>A0A4T0X4V4_9ASCO</name>
<dbReference type="InterPro" id="IPR057826">
    <property type="entry name" value="WWE_C20G8.02"/>
</dbReference>
<dbReference type="OrthoDB" id="69269at2759"/>
<dbReference type="GO" id="GO:0005737">
    <property type="term" value="C:cytoplasm"/>
    <property type="evidence" value="ECO:0007669"/>
    <property type="project" value="TreeGrafter"/>
</dbReference>
<dbReference type="AlphaFoldDB" id="A0A4T0X4V4"/>
<feature type="region of interest" description="Disordered" evidence="2">
    <location>
        <begin position="710"/>
        <end position="734"/>
    </location>
</feature>
<dbReference type="Pfam" id="PF02862">
    <property type="entry name" value="DDHD"/>
    <property type="match status" value="1"/>
</dbReference>
<evidence type="ECO:0000313" key="4">
    <source>
        <dbReference type="EMBL" id="TID30468.1"/>
    </source>
</evidence>
<dbReference type="SMART" id="SM01127">
    <property type="entry name" value="DDHD"/>
    <property type="match status" value="1"/>
</dbReference>
<comment type="caution">
    <text evidence="4">The sequence shown here is derived from an EMBL/GenBank/DDBJ whole genome shotgun (WGS) entry which is preliminary data.</text>
</comment>
<feature type="compositionally biased region" description="Basic and acidic residues" evidence="2">
    <location>
        <begin position="242"/>
        <end position="259"/>
    </location>
</feature>
<proteinExistence type="predicted"/>
<keyword evidence="5" id="KW-1185">Reference proteome</keyword>
<dbReference type="SUPFAM" id="SSF53474">
    <property type="entry name" value="alpha/beta-Hydrolases"/>
    <property type="match status" value="1"/>
</dbReference>
<gene>
    <name evidence="4" type="ORF">CANINC_000979</name>
</gene>
<dbReference type="InterPro" id="IPR058055">
    <property type="entry name" value="PA-PLA1"/>
</dbReference>
<reference evidence="4 5" key="1">
    <citation type="journal article" date="2019" name="Front. Genet.">
        <title>Whole-Genome Sequencing of the Opportunistic Yeast Pathogen Candida inconspicua Uncovers Its Hybrid Origin.</title>
        <authorList>
            <person name="Mixao V."/>
            <person name="Hansen A.P."/>
            <person name="Saus E."/>
            <person name="Boekhout T."/>
            <person name="Lass-Florl C."/>
            <person name="Gabaldon T."/>
        </authorList>
    </citation>
    <scope>NUCLEOTIDE SEQUENCE [LARGE SCALE GENOMIC DNA]</scope>
    <source>
        <strain evidence="4 5">CBS 180</strain>
    </source>
</reference>
<dbReference type="PANTHER" id="PTHR23509">
    <property type="entry name" value="PA-PL1 PHOSPHOLIPASE FAMILY"/>
    <property type="match status" value="1"/>
</dbReference>
<dbReference type="PANTHER" id="PTHR23509:SF10">
    <property type="entry name" value="LD21067P"/>
    <property type="match status" value="1"/>
</dbReference>
<protein>
    <recommendedName>
        <fullName evidence="3">DDHD domain-containing protein</fullName>
    </recommendedName>
</protein>
<dbReference type="PROSITE" id="PS51043">
    <property type="entry name" value="DDHD"/>
    <property type="match status" value="1"/>
</dbReference>
<accession>A0A4T0X4V4</accession>
<evidence type="ECO:0000313" key="5">
    <source>
        <dbReference type="Proteomes" id="UP000307173"/>
    </source>
</evidence>
<feature type="coiled-coil region" evidence="1">
    <location>
        <begin position="55"/>
        <end position="82"/>
    </location>
</feature>
<dbReference type="Pfam" id="PF23463">
    <property type="entry name" value="WWE_2"/>
    <property type="match status" value="1"/>
</dbReference>
<sequence>MHLGFVKYFTRSLATANLRSPCQEPAVRWFYATDIPISKPFDPTYKITTRPQKFLPFIQQDSDRLESKYRKLQKQNDKEKAIVTVNEDGLFSVDLKTKIMEPTYWKGPTYEVRRGIWFLENKEPIPDLIAEQIEELYQKYRPDYFLNEDMKERKHELPPLKLKSEKELFTERNKENRDAVWTYEEHDDFSDTPKMLHLRGPNHAILTNQGQLLPTSLIENLGASNSVLGIYHITRGYTSEEGMEKEKETAEGKPSDTDIKTNSSEATEENDSSILNILNDTNLKFQNMMENDFSNTVETENSSEREIDHLIFCIHGIGQTLSTKYLSINFAHDCNHLRHLLKTEFVKKPKTFVPLAYKGIKQDQNYDKFKNCKVQVLPIIWRHAVHFGLDYKDKNTDKFGYPEMPLLSNLNVEGVTPLRNLTADVVLDVLLYYEPMFKDVILNGVAKSLNETYDKYLENHPNFKGKISIIGHSLGSAIALDLLNIQKQDNALPGEYDNMKQLKFPVENFFALGSPNGVFKFIKKEHLRPRSMFAERNDHPAVYPKVSNMYNVFYASDVVAYRMEPLIHSYFSQLKPKPVEIPPDENIINDKIQDIKATTDSISNTVVRKIIENTSSYLEEFTKKSDSKEKKQTKVKTEQSDEYESAVRKYVSDLAFQLNKNGRVDYVLPQGLFDIDIINAVVSHIGYFDDPNVADFILCELWKKPSTLEVPPITTAPVSDPPATHTESKRNPED</sequence>
<evidence type="ECO:0000259" key="3">
    <source>
        <dbReference type="PROSITE" id="PS51043"/>
    </source>
</evidence>
<feature type="region of interest" description="Disordered" evidence="2">
    <location>
        <begin position="239"/>
        <end position="271"/>
    </location>
</feature>
<dbReference type="InterPro" id="IPR029058">
    <property type="entry name" value="AB_hydrolase_fold"/>
</dbReference>
<feature type="domain" description="DDHD" evidence="3">
    <location>
        <begin position="502"/>
        <end position="703"/>
    </location>
</feature>
<evidence type="ECO:0000256" key="1">
    <source>
        <dbReference type="SAM" id="Coils"/>
    </source>
</evidence>
<dbReference type="EMBL" id="SELW01000142">
    <property type="protein sequence ID" value="TID30468.1"/>
    <property type="molecule type" value="Genomic_DNA"/>
</dbReference>
<dbReference type="InterPro" id="IPR004177">
    <property type="entry name" value="DDHD_dom"/>
</dbReference>
<evidence type="ECO:0000256" key="2">
    <source>
        <dbReference type="SAM" id="MobiDB-lite"/>
    </source>
</evidence>
<dbReference type="Proteomes" id="UP000307173">
    <property type="component" value="Unassembled WGS sequence"/>
</dbReference>
<dbReference type="GO" id="GO:0046872">
    <property type="term" value="F:metal ion binding"/>
    <property type="evidence" value="ECO:0007669"/>
    <property type="project" value="InterPro"/>
</dbReference>
<organism evidence="4 5">
    <name type="scientific">Pichia inconspicua</name>
    <dbReference type="NCBI Taxonomy" id="52247"/>
    <lineage>
        <taxon>Eukaryota</taxon>
        <taxon>Fungi</taxon>
        <taxon>Dikarya</taxon>
        <taxon>Ascomycota</taxon>
        <taxon>Saccharomycotina</taxon>
        <taxon>Pichiomycetes</taxon>
        <taxon>Pichiales</taxon>
        <taxon>Pichiaceae</taxon>
        <taxon>Pichia</taxon>
    </lineage>
</organism>
<keyword evidence="1" id="KW-0175">Coiled coil</keyword>
<dbReference type="STRING" id="52247.A0A4T0X4V4"/>